<protein>
    <submittedName>
        <fullName evidence="2">Uncharacterized protein</fullName>
    </submittedName>
</protein>
<evidence type="ECO:0000313" key="2">
    <source>
        <dbReference type="EMBL" id="MPC28565.1"/>
    </source>
</evidence>
<accession>A0A5B7E5H2</accession>
<organism evidence="2 3">
    <name type="scientific">Portunus trituberculatus</name>
    <name type="common">Swimming crab</name>
    <name type="synonym">Neptunus trituberculatus</name>
    <dbReference type="NCBI Taxonomy" id="210409"/>
    <lineage>
        <taxon>Eukaryota</taxon>
        <taxon>Metazoa</taxon>
        <taxon>Ecdysozoa</taxon>
        <taxon>Arthropoda</taxon>
        <taxon>Crustacea</taxon>
        <taxon>Multicrustacea</taxon>
        <taxon>Malacostraca</taxon>
        <taxon>Eumalacostraca</taxon>
        <taxon>Eucarida</taxon>
        <taxon>Decapoda</taxon>
        <taxon>Pleocyemata</taxon>
        <taxon>Brachyura</taxon>
        <taxon>Eubrachyura</taxon>
        <taxon>Portunoidea</taxon>
        <taxon>Portunidae</taxon>
        <taxon>Portuninae</taxon>
        <taxon>Portunus</taxon>
    </lineage>
</organism>
<dbReference type="EMBL" id="VSRR010001934">
    <property type="protein sequence ID" value="MPC28565.1"/>
    <property type="molecule type" value="Genomic_DNA"/>
</dbReference>
<name>A0A5B7E5H2_PORTR</name>
<evidence type="ECO:0000313" key="3">
    <source>
        <dbReference type="Proteomes" id="UP000324222"/>
    </source>
</evidence>
<keyword evidence="3" id="KW-1185">Reference proteome</keyword>
<dbReference type="Proteomes" id="UP000324222">
    <property type="component" value="Unassembled WGS sequence"/>
</dbReference>
<proteinExistence type="predicted"/>
<evidence type="ECO:0000256" key="1">
    <source>
        <dbReference type="SAM" id="MobiDB-lite"/>
    </source>
</evidence>
<gene>
    <name evidence="2" type="ORF">E2C01_021774</name>
</gene>
<feature type="compositionally biased region" description="Basic and acidic residues" evidence="1">
    <location>
        <begin position="8"/>
        <end position="17"/>
    </location>
</feature>
<feature type="region of interest" description="Disordered" evidence="1">
    <location>
        <begin position="1"/>
        <end position="22"/>
    </location>
</feature>
<reference evidence="2 3" key="1">
    <citation type="submission" date="2019-05" db="EMBL/GenBank/DDBJ databases">
        <title>Another draft genome of Portunus trituberculatus and its Hox gene families provides insights of decapod evolution.</title>
        <authorList>
            <person name="Jeong J.-H."/>
            <person name="Song I."/>
            <person name="Kim S."/>
            <person name="Choi T."/>
            <person name="Kim D."/>
            <person name="Ryu S."/>
            <person name="Kim W."/>
        </authorList>
    </citation>
    <scope>NUCLEOTIDE SEQUENCE [LARGE SCALE GENOMIC DNA]</scope>
    <source>
        <tissue evidence="2">Muscle</tissue>
    </source>
</reference>
<dbReference type="AlphaFoldDB" id="A0A5B7E5H2"/>
<comment type="caution">
    <text evidence="2">The sequence shown here is derived from an EMBL/GenBank/DDBJ whole genome shotgun (WGS) entry which is preliminary data.</text>
</comment>
<sequence>MFMGESSPRSRGDEVRCAEGGSRKRLIKSAKDRKGVVGEVTCLTPQHGLLHRSPPLCDHLAQPPPPSNLHKFAALGDLFRYPTPSHTPGGEGAGW</sequence>